<organism evidence="2 3">
    <name type="scientific">Paenarthrobacter histidinolovorans</name>
    <dbReference type="NCBI Taxonomy" id="43664"/>
    <lineage>
        <taxon>Bacteria</taxon>
        <taxon>Bacillati</taxon>
        <taxon>Actinomycetota</taxon>
        <taxon>Actinomycetes</taxon>
        <taxon>Micrococcales</taxon>
        <taxon>Micrococcaceae</taxon>
        <taxon>Paenarthrobacter</taxon>
    </lineage>
</organism>
<evidence type="ECO:0000256" key="1">
    <source>
        <dbReference type="SAM" id="MobiDB-lite"/>
    </source>
</evidence>
<feature type="region of interest" description="Disordered" evidence="1">
    <location>
        <begin position="1"/>
        <end position="47"/>
    </location>
</feature>
<gene>
    <name evidence="2" type="ORF">ABIA52_001158</name>
</gene>
<keyword evidence="3" id="KW-1185">Reference proteome</keyword>
<evidence type="ECO:0000313" key="3">
    <source>
        <dbReference type="Proteomes" id="UP001620520"/>
    </source>
</evidence>
<evidence type="ECO:0000313" key="2">
    <source>
        <dbReference type="EMBL" id="MFK4638269.1"/>
    </source>
</evidence>
<protein>
    <submittedName>
        <fullName evidence="2">Uncharacterized protein</fullName>
    </submittedName>
</protein>
<dbReference type="Proteomes" id="UP001620520">
    <property type="component" value="Unassembled WGS sequence"/>
</dbReference>
<sequence length="174" mass="18012">MGAIDRSRQVADAAGDNQLGTRVGHGFRGGSHAGVATEVTGTKSKTESALRTGNVVGFLDAQGRLHQRDHGSLAVHAVVGLGDLVGGLGLGQHHTEQTRSAAQSGEVVGPELAGGIVDADPGLATCGQPVHHVFARGILLGRVHGVFDVKNDGVCARTSGFVEKLRFHRIHKKP</sequence>
<reference evidence="2 3" key="1">
    <citation type="submission" date="2024-10" db="EMBL/GenBank/DDBJ databases">
        <title>Novel secondary metabolite-producing bacteria for plant disease control.</title>
        <authorList>
            <person name="Chevrette M."/>
        </authorList>
    </citation>
    <scope>NUCLEOTIDE SEQUENCE [LARGE SCALE GENOMIC DNA]</scope>
    <source>
        <strain evidence="2 3">J30 TE3557</strain>
    </source>
</reference>
<name>A0ABW8N4K4_9MICC</name>
<dbReference type="EMBL" id="JBIYEW010000003">
    <property type="protein sequence ID" value="MFK4638269.1"/>
    <property type="molecule type" value="Genomic_DNA"/>
</dbReference>
<accession>A0ABW8N4K4</accession>
<proteinExistence type="predicted"/>
<comment type="caution">
    <text evidence="2">The sequence shown here is derived from an EMBL/GenBank/DDBJ whole genome shotgun (WGS) entry which is preliminary data.</text>
</comment>